<feature type="domain" description="C-type lectin" evidence="3">
    <location>
        <begin position="94"/>
        <end position="230"/>
    </location>
</feature>
<evidence type="ECO:0000256" key="2">
    <source>
        <dbReference type="SAM" id="SignalP"/>
    </source>
</evidence>
<proteinExistence type="predicted"/>
<sequence>MRLLPLLLISLFGLTVVSGIISPGFGGGGFGGGGGDNSDYSSSSSSEEHGPGHRPPRPRPPSRPRPPHRPRPPRPPPQRDPECEDGWMTFERPAGPWCVKVFNGGGLSYYTAENLCQGQRATLTGLQTANERIQIANAGRVVSNANGGGLAEIWIGAVRRPECPNKWDCDPLNTFRWTDGQTTGSDGLFWPGNEPTTIEQQNCVEIHVSVADGVAARFGYPHAALDDEQCFKTAARLYACGKLAA</sequence>
<dbReference type="PANTHER" id="PTHR47517">
    <property type="entry name" value="C-TYPE LECTIN-RELATED"/>
    <property type="match status" value="1"/>
</dbReference>
<dbReference type="InterPro" id="IPR016186">
    <property type="entry name" value="C-type_lectin-like/link_sf"/>
</dbReference>
<organism evidence="4 5">
    <name type="scientific">Caenorhabditis nigoni</name>
    <dbReference type="NCBI Taxonomy" id="1611254"/>
    <lineage>
        <taxon>Eukaryota</taxon>
        <taxon>Metazoa</taxon>
        <taxon>Ecdysozoa</taxon>
        <taxon>Nematoda</taxon>
        <taxon>Chromadorea</taxon>
        <taxon>Rhabditida</taxon>
        <taxon>Rhabditina</taxon>
        <taxon>Rhabditomorpha</taxon>
        <taxon>Rhabditoidea</taxon>
        <taxon>Rhabditidae</taxon>
        <taxon>Peloderinae</taxon>
        <taxon>Caenorhabditis</taxon>
    </lineage>
</organism>
<keyword evidence="5" id="KW-1185">Reference proteome</keyword>
<reference evidence="5" key="1">
    <citation type="submission" date="2017-10" db="EMBL/GenBank/DDBJ databases">
        <title>Rapid genome shrinkage in a self-fertile nematode reveals novel sperm competition proteins.</title>
        <authorList>
            <person name="Yin D."/>
            <person name="Schwarz E.M."/>
            <person name="Thomas C.G."/>
            <person name="Felde R.L."/>
            <person name="Korf I.F."/>
            <person name="Cutter A.D."/>
            <person name="Schartner C.M."/>
            <person name="Ralston E.J."/>
            <person name="Meyer B.J."/>
            <person name="Haag E.S."/>
        </authorList>
    </citation>
    <scope>NUCLEOTIDE SEQUENCE [LARGE SCALE GENOMIC DNA]</scope>
    <source>
        <strain evidence="5">JU1422</strain>
    </source>
</reference>
<feature type="signal peptide" evidence="2">
    <location>
        <begin position="1"/>
        <end position="19"/>
    </location>
</feature>
<feature type="compositionally biased region" description="Basic residues" evidence="1">
    <location>
        <begin position="52"/>
        <end position="72"/>
    </location>
</feature>
<protein>
    <recommendedName>
        <fullName evidence="3">C-type lectin domain-containing protein</fullName>
    </recommendedName>
</protein>
<keyword evidence="2" id="KW-0732">Signal</keyword>
<dbReference type="STRING" id="1611254.A0A2G5VRQ8"/>
<dbReference type="InterPro" id="IPR001304">
    <property type="entry name" value="C-type_lectin-like"/>
</dbReference>
<dbReference type="EMBL" id="PDUG01000001">
    <property type="protein sequence ID" value="PIC54361.1"/>
    <property type="molecule type" value="Genomic_DNA"/>
</dbReference>
<feature type="region of interest" description="Disordered" evidence="1">
    <location>
        <begin position="32"/>
        <end position="87"/>
    </location>
</feature>
<dbReference type="SUPFAM" id="SSF56436">
    <property type="entry name" value="C-type lectin-like"/>
    <property type="match status" value="1"/>
</dbReference>
<dbReference type="CDD" id="cd00037">
    <property type="entry name" value="CLECT"/>
    <property type="match status" value="1"/>
</dbReference>
<dbReference type="Gene3D" id="3.10.100.10">
    <property type="entry name" value="Mannose-Binding Protein A, subunit A"/>
    <property type="match status" value="1"/>
</dbReference>
<evidence type="ECO:0000313" key="4">
    <source>
        <dbReference type="EMBL" id="PIC54361.1"/>
    </source>
</evidence>
<dbReference type="PANTHER" id="PTHR47517:SF2">
    <property type="entry name" value="C-TYPE LECTIN DOMAIN-CONTAINING PROTEIN"/>
    <property type="match status" value="1"/>
</dbReference>
<feature type="chain" id="PRO_5013788093" description="C-type lectin domain-containing protein" evidence="2">
    <location>
        <begin position="20"/>
        <end position="245"/>
    </location>
</feature>
<evidence type="ECO:0000259" key="3">
    <source>
        <dbReference type="PROSITE" id="PS50041"/>
    </source>
</evidence>
<evidence type="ECO:0000256" key="1">
    <source>
        <dbReference type="SAM" id="MobiDB-lite"/>
    </source>
</evidence>
<dbReference type="PROSITE" id="PS50041">
    <property type="entry name" value="C_TYPE_LECTIN_2"/>
    <property type="match status" value="1"/>
</dbReference>
<dbReference type="Proteomes" id="UP000230233">
    <property type="component" value="Chromosome I"/>
</dbReference>
<evidence type="ECO:0000313" key="5">
    <source>
        <dbReference type="Proteomes" id="UP000230233"/>
    </source>
</evidence>
<dbReference type="InterPro" id="IPR016187">
    <property type="entry name" value="CTDL_fold"/>
</dbReference>
<gene>
    <name evidence="4" type="primary">Cnig_chr_I.g3642</name>
    <name evidence="4" type="ORF">B9Z55_003642</name>
</gene>
<dbReference type="OrthoDB" id="5834815at2759"/>
<name>A0A2G5VRQ8_9PELO</name>
<dbReference type="SMART" id="SM00034">
    <property type="entry name" value="CLECT"/>
    <property type="match status" value="1"/>
</dbReference>
<accession>A0A2G5VRQ8</accession>
<dbReference type="AlphaFoldDB" id="A0A2G5VRQ8"/>
<comment type="caution">
    <text evidence="4">The sequence shown here is derived from an EMBL/GenBank/DDBJ whole genome shotgun (WGS) entry which is preliminary data.</text>
</comment>